<dbReference type="AlphaFoldDB" id="A0A6H5H3Q6"/>
<dbReference type="SMART" id="SM00587">
    <property type="entry name" value="CHK"/>
    <property type="match status" value="1"/>
</dbReference>
<organism evidence="2 3">
    <name type="scientific">Nesidiocoris tenuis</name>
    <dbReference type="NCBI Taxonomy" id="355587"/>
    <lineage>
        <taxon>Eukaryota</taxon>
        <taxon>Metazoa</taxon>
        <taxon>Ecdysozoa</taxon>
        <taxon>Arthropoda</taxon>
        <taxon>Hexapoda</taxon>
        <taxon>Insecta</taxon>
        <taxon>Pterygota</taxon>
        <taxon>Neoptera</taxon>
        <taxon>Paraneoptera</taxon>
        <taxon>Hemiptera</taxon>
        <taxon>Heteroptera</taxon>
        <taxon>Panheteroptera</taxon>
        <taxon>Cimicomorpha</taxon>
        <taxon>Miridae</taxon>
        <taxon>Dicyphina</taxon>
        <taxon>Nesidiocoris</taxon>
    </lineage>
</organism>
<dbReference type="Gene3D" id="3.90.1200.10">
    <property type="match status" value="1"/>
</dbReference>
<proteinExistence type="predicted"/>
<dbReference type="SUPFAM" id="SSF56112">
    <property type="entry name" value="Protein kinase-like (PK-like)"/>
    <property type="match status" value="1"/>
</dbReference>
<name>A0A6H5H3Q6_9HEMI</name>
<dbReference type="Pfam" id="PF02958">
    <property type="entry name" value="EcKL"/>
    <property type="match status" value="1"/>
</dbReference>
<dbReference type="PANTHER" id="PTHR11012:SF30">
    <property type="entry name" value="PROTEIN KINASE-LIKE DOMAIN-CONTAINING"/>
    <property type="match status" value="1"/>
</dbReference>
<dbReference type="InterPro" id="IPR004119">
    <property type="entry name" value="EcKL"/>
</dbReference>
<dbReference type="Proteomes" id="UP000479000">
    <property type="component" value="Unassembled WGS sequence"/>
</dbReference>
<dbReference type="PANTHER" id="PTHR11012">
    <property type="entry name" value="PROTEIN KINASE-LIKE DOMAIN-CONTAINING"/>
    <property type="match status" value="1"/>
</dbReference>
<feature type="domain" description="CHK kinase-like" evidence="1">
    <location>
        <begin position="197"/>
        <end position="389"/>
    </location>
</feature>
<protein>
    <recommendedName>
        <fullName evidence="1">CHK kinase-like domain-containing protein</fullName>
    </recommendedName>
</protein>
<keyword evidence="3" id="KW-1185">Reference proteome</keyword>
<evidence type="ECO:0000259" key="1">
    <source>
        <dbReference type="SMART" id="SM00587"/>
    </source>
</evidence>
<dbReference type="EMBL" id="CADCXU010023069">
    <property type="protein sequence ID" value="CAB0010610.1"/>
    <property type="molecule type" value="Genomic_DNA"/>
</dbReference>
<sequence length="475" mass="54047">MLHPMYSIFFSNRKPMNCGYSTERPVVSRMNLVVLEVNIGRCTRTSMFCRVHDFVQLRLSTLHSTRQSAHAHLSLNMKNVQELVEKLAHQGVFGPGKFVGVTANSDAQLAPQFASSMFFFVIKLQAASSVEEIRVIVKIQPLDAAARELQNSNSQFFNEVTMFSDIMPFLEIDKLDVCPKFLYGVTTQGEDPDKDVVILEDLSFHGYVQPREQYLDSREVLKTLRKLGEFHGLSYRAKRTRKSEFAAHGGRLKAKRFAPDFDEIFNATLKRGIDAAAKRNPTATILDRTMEKIKNLGPQNCWASLSGPVEPFACIVHGDFNRNNLLFKYNAQGDVEGVKFIDFQMSVYSDPAVDISFFLYMNTSQDCRLKYWDDFLAAYWEGVTAMEPNPGFSFEEFRKNFSKKALYGYFPCSFFLPMMLDVDGVDIPFEEFLSWSLEKRIQQMVTRAGEIGTAAIGDIVQHLLDKGYLDAFCSE</sequence>
<evidence type="ECO:0000313" key="2">
    <source>
        <dbReference type="EMBL" id="CAB0010610.1"/>
    </source>
</evidence>
<reference evidence="2 3" key="1">
    <citation type="submission" date="2020-02" db="EMBL/GenBank/DDBJ databases">
        <authorList>
            <person name="Ferguson B K."/>
        </authorList>
    </citation>
    <scope>NUCLEOTIDE SEQUENCE [LARGE SCALE GENOMIC DNA]</scope>
</reference>
<accession>A0A6H5H3Q6</accession>
<evidence type="ECO:0000313" key="3">
    <source>
        <dbReference type="Proteomes" id="UP000479000"/>
    </source>
</evidence>
<dbReference type="InterPro" id="IPR015897">
    <property type="entry name" value="CHK_kinase-like"/>
</dbReference>
<dbReference type="InterPro" id="IPR011009">
    <property type="entry name" value="Kinase-like_dom_sf"/>
</dbReference>
<dbReference type="OrthoDB" id="190089at2759"/>
<gene>
    <name evidence="2" type="ORF">NTEN_LOCUS15649</name>
</gene>